<gene>
    <name evidence="1" type="ORF">CRG98_013666</name>
</gene>
<name>A0A2I0KDW5_PUNGR</name>
<dbReference type="Proteomes" id="UP000233551">
    <property type="component" value="Unassembled WGS sequence"/>
</dbReference>
<dbReference type="EMBL" id="PGOL01000700">
    <property type="protein sequence ID" value="PKI65946.1"/>
    <property type="molecule type" value="Genomic_DNA"/>
</dbReference>
<protein>
    <submittedName>
        <fullName evidence="1">Uncharacterized protein</fullName>
    </submittedName>
</protein>
<keyword evidence="2" id="KW-1185">Reference proteome</keyword>
<accession>A0A2I0KDW5</accession>
<evidence type="ECO:0000313" key="2">
    <source>
        <dbReference type="Proteomes" id="UP000233551"/>
    </source>
</evidence>
<dbReference type="AlphaFoldDB" id="A0A2I0KDW5"/>
<sequence>MRAPSGSFGPCVHDLQSSLYSPFLKRAPVRWSNSANDSSDGRRRLSLRVTVARPSASSPLGSRPSDVSFILPHCRPTREVRTDGCSASSSPLAASTGAFLNLAHGPPLLGCCE</sequence>
<comment type="caution">
    <text evidence="1">The sequence shown here is derived from an EMBL/GenBank/DDBJ whole genome shotgun (WGS) entry which is preliminary data.</text>
</comment>
<evidence type="ECO:0000313" key="1">
    <source>
        <dbReference type="EMBL" id="PKI65946.1"/>
    </source>
</evidence>
<proteinExistence type="predicted"/>
<reference evidence="1 2" key="1">
    <citation type="submission" date="2017-11" db="EMBL/GenBank/DDBJ databases">
        <title>De-novo sequencing of pomegranate (Punica granatum L.) genome.</title>
        <authorList>
            <person name="Akparov Z."/>
            <person name="Amiraslanov A."/>
            <person name="Hajiyeva S."/>
            <person name="Abbasov M."/>
            <person name="Kaur K."/>
            <person name="Hamwieh A."/>
            <person name="Solovyev V."/>
            <person name="Salamov A."/>
            <person name="Braich B."/>
            <person name="Kosarev P."/>
            <person name="Mahmoud A."/>
            <person name="Hajiyev E."/>
            <person name="Babayeva S."/>
            <person name="Izzatullayeva V."/>
            <person name="Mammadov A."/>
            <person name="Mammadov A."/>
            <person name="Sharifova S."/>
            <person name="Ojaghi J."/>
            <person name="Eynullazada K."/>
            <person name="Bayramov B."/>
            <person name="Abdulazimova A."/>
            <person name="Shahmuradov I."/>
        </authorList>
    </citation>
    <scope>NUCLEOTIDE SEQUENCE [LARGE SCALE GENOMIC DNA]</scope>
    <source>
        <strain evidence="2">cv. AG2017</strain>
        <tissue evidence="1">Leaf</tissue>
    </source>
</reference>
<organism evidence="1 2">
    <name type="scientific">Punica granatum</name>
    <name type="common">Pomegranate</name>
    <dbReference type="NCBI Taxonomy" id="22663"/>
    <lineage>
        <taxon>Eukaryota</taxon>
        <taxon>Viridiplantae</taxon>
        <taxon>Streptophyta</taxon>
        <taxon>Embryophyta</taxon>
        <taxon>Tracheophyta</taxon>
        <taxon>Spermatophyta</taxon>
        <taxon>Magnoliopsida</taxon>
        <taxon>eudicotyledons</taxon>
        <taxon>Gunneridae</taxon>
        <taxon>Pentapetalae</taxon>
        <taxon>rosids</taxon>
        <taxon>malvids</taxon>
        <taxon>Myrtales</taxon>
        <taxon>Lythraceae</taxon>
        <taxon>Punica</taxon>
    </lineage>
</organism>